<comment type="caution">
    <text evidence="5">The sequence shown here is derived from an EMBL/GenBank/DDBJ whole genome shotgun (WGS) entry which is preliminary data.</text>
</comment>
<dbReference type="InterPro" id="IPR045028">
    <property type="entry name" value="DinG/Rad3-like"/>
</dbReference>
<dbReference type="Proteomes" id="UP000289340">
    <property type="component" value="Chromosome 14"/>
</dbReference>
<dbReference type="AlphaFoldDB" id="A0A445GZC4"/>
<evidence type="ECO:0000256" key="2">
    <source>
        <dbReference type="ARBA" id="ARBA00022801"/>
    </source>
</evidence>
<dbReference type="Pfam" id="PF06733">
    <property type="entry name" value="DEAD_2"/>
    <property type="match status" value="1"/>
</dbReference>
<keyword evidence="3" id="KW-0067">ATP-binding</keyword>
<keyword evidence="1" id="KW-0547">Nucleotide-binding</keyword>
<dbReference type="PANTHER" id="PTHR11472:SF47">
    <property type="entry name" value="FANCONI ANEMIA GROUP J PROTEIN"/>
    <property type="match status" value="1"/>
</dbReference>
<keyword evidence="5" id="KW-0347">Helicase</keyword>
<dbReference type="SMART" id="SM00488">
    <property type="entry name" value="DEXDc2"/>
    <property type="match status" value="1"/>
</dbReference>
<feature type="domain" description="Helicase ATP-binding" evidence="4">
    <location>
        <begin position="16"/>
        <end position="307"/>
    </location>
</feature>
<dbReference type="InterPro" id="IPR014013">
    <property type="entry name" value="Helic_SF1/SF2_ATP-bd_DinG/Rad3"/>
</dbReference>
<gene>
    <name evidence="5" type="ORF">D0Y65_037232</name>
</gene>
<evidence type="ECO:0000256" key="3">
    <source>
        <dbReference type="ARBA" id="ARBA00022840"/>
    </source>
</evidence>
<name>A0A445GZC4_GLYSO</name>
<evidence type="ECO:0000313" key="5">
    <source>
        <dbReference type="EMBL" id="RZB66686.1"/>
    </source>
</evidence>
<dbReference type="GO" id="GO:0003677">
    <property type="term" value="F:DNA binding"/>
    <property type="evidence" value="ECO:0007669"/>
    <property type="project" value="InterPro"/>
</dbReference>
<proteinExistence type="predicted"/>
<dbReference type="EMBL" id="QZWG01000014">
    <property type="protein sequence ID" value="RZB66686.1"/>
    <property type="molecule type" value="Genomic_DNA"/>
</dbReference>
<dbReference type="PANTHER" id="PTHR11472">
    <property type="entry name" value="DNA REPAIR DEAD HELICASE RAD3/XP-D SUBFAMILY MEMBER"/>
    <property type="match status" value="1"/>
</dbReference>
<dbReference type="PROSITE" id="PS51193">
    <property type="entry name" value="HELICASE_ATP_BIND_2"/>
    <property type="match status" value="1"/>
</dbReference>
<sequence length="307" mass="35252">MIFASNPNPKNVYLIGGLQVEFPYERYGSQFAFMASVISTLNLTQKEGHCHALLESPSGTGKSLSLLCSSLAWQHHYKSQHHHLKPASEATTDPLALVADLFSRRFHFLLFQKFPTIRKLRSTTRSRRKRKHQPYIMPHRRTHSQISQVVRELRKTAYRVPMVVLAWRKHYCTTKNIIGKENIYDECKLLLKDQATGCPEFKNAHKVKGHSSLQKGGCNVVHDIEDLVKVGQLVKGCCYYGARSMSNDAQLVFCPYNYINNPVIRAPMALLVGWNLRKRSYEKCDFQHCAMELRILSFFTPISIINL</sequence>
<keyword evidence="6" id="KW-1185">Reference proteome</keyword>
<accession>A0A445GZC4</accession>
<organism evidence="5 6">
    <name type="scientific">Glycine soja</name>
    <name type="common">Wild soybean</name>
    <dbReference type="NCBI Taxonomy" id="3848"/>
    <lineage>
        <taxon>Eukaryota</taxon>
        <taxon>Viridiplantae</taxon>
        <taxon>Streptophyta</taxon>
        <taxon>Embryophyta</taxon>
        <taxon>Tracheophyta</taxon>
        <taxon>Spermatophyta</taxon>
        <taxon>Magnoliopsida</taxon>
        <taxon>eudicotyledons</taxon>
        <taxon>Gunneridae</taxon>
        <taxon>Pentapetalae</taxon>
        <taxon>rosids</taxon>
        <taxon>fabids</taxon>
        <taxon>Fabales</taxon>
        <taxon>Fabaceae</taxon>
        <taxon>Papilionoideae</taxon>
        <taxon>50 kb inversion clade</taxon>
        <taxon>NPAAA clade</taxon>
        <taxon>indigoferoid/millettioid clade</taxon>
        <taxon>Phaseoleae</taxon>
        <taxon>Glycine</taxon>
        <taxon>Glycine subgen. Soja</taxon>
    </lineage>
</organism>
<reference evidence="5 6" key="1">
    <citation type="submission" date="2018-09" db="EMBL/GenBank/DDBJ databases">
        <title>A high-quality reference genome of wild soybean provides a powerful tool to mine soybean genomes.</title>
        <authorList>
            <person name="Xie M."/>
            <person name="Chung C.Y.L."/>
            <person name="Li M.-W."/>
            <person name="Wong F.-L."/>
            <person name="Chan T.-F."/>
            <person name="Lam H.-M."/>
        </authorList>
    </citation>
    <scope>NUCLEOTIDE SEQUENCE [LARGE SCALE GENOMIC DNA]</scope>
    <source>
        <strain evidence="6">cv. W05</strain>
        <tissue evidence="5">Hypocotyl of etiolated seedlings</tissue>
    </source>
</reference>
<evidence type="ECO:0000313" key="6">
    <source>
        <dbReference type="Proteomes" id="UP000289340"/>
    </source>
</evidence>
<dbReference type="GO" id="GO:0003678">
    <property type="term" value="F:DNA helicase activity"/>
    <property type="evidence" value="ECO:0007669"/>
    <property type="project" value="InterPro"/>
</dbReference>
<dbReference type="Gene3D" id="3.40.50.300">
    <property type="entry name" value="P-loop containing nucleotide triphosphate hydrolases"/>
    <property type="match status" value="1"/>
</dbReference>
<evidence type="ECO:0000259" key="4">
    <source>
        <dbReference type="PROSITE" id="PS51193"/>
    </source>
</evidence>
<evidence type="ECO:0000256" key="1">
    <source>
        <dbReference type="ARBA" id="ARBA00022741"/>
    </source>
</evidence>
<dbReference type="InterPro" id="IPR006554">
    <property type="entry name" value="Helicase-like_DEXD_c2"/>
</dbReference>
<dbReference type="GO" id="GO:0006289">
    <property type="term" value="P:nucleotide-excision repair"/>
    <property type="evidence" value="ECO:0007669"/>
    <property type="project" value="TreeGrafter"/>
</dbReference>
<dbReference type="GO" id="GO:0005634">
    <property type="term" value="C:nucleus"/>
    <property type="evidence" value="ECO:0007669"/>
    <property type="project" value="TreeGrafter"/>
</dbReference>
<dbReference type="InterPro" id="IPR027417">
    <property type="entry name" value="P-loop_NTPase"/>
</dbReference>
<dbReference type="GO" id="GO:0016818">
    <property type="term" value="F:hydrolase activity, acting on acid anhydrides, in phosphorus-containing anhydrides"/>
    <property type="evidence" value="ECO:0007669"/>
    <property type="project" value="InterPro"/>
</dbReference>
<dbReference type="GO" id="GO:0005524">
    <property type="term" value="F:ATP binding"/>
    <property type="evidence" value="ECO:0007669"/>
    <property type="project" value="UniProtKB-KW"/>
</dbReference>
<keyword evidence="2" id="KW-0378">Hydrolase</keyword>
<dbReference type="GO" id="GO:1990918">
    <property type="term" value="P:double-strand break repair involved in meiotic recombination"/>
    <property type="evidence" value="ECO:0007669"/>
    <property type="project" value="TreeGrafter"/>
</dbReference>
<protein>
    <submittedName>
        <fullName evidence="5">Regulator of telomere elongation helicase 1-like</fullName>
    </submittedName>
</protein>
<dbReference type="InterPro" id="IPR010614">
    <property type="entry name" value="RAD3-like_helicase_DEAD"/>
</dbReference>